<reference evidence="1" key="2">
    <citation type="submission" date="2020-11" db="EMBL/GenBank/DDBJ databases">
        <authorList>
            <person name="McCartney M.A."/>
            <person name="Auch B."/>
            <person name="Kono T."/>
            <person name="Mallez S."/>
            <person name="Becker A."/>
            <person name="Gohl D.M."/>
            <person name="Silverstein K.A.T."/>
            <person name="Koren S."/>
            <person name="Bechman K.B."/>
            <person name="Herman A."/>
            <person name="Abrahante J.E."/>
            <person name="Garbe J."/>
        </authorList>
    </citation>
    <scope>NUCLEOTIDE SEQUENCE</scope>
    <source>
        <strain evidence="1">Duluth1</strain>
        <tissue evidence="1">Whole animal</tissue>
    </source>
</reference>
<dbReference type="EMBL" id="JAIWYP010000003">
    <property type="protein sequence ID" value="KAH3846387.1"/>
    <property type="molecule type" value="Genomic_DNA"/>
</dbReference>
<protein>
    <submittedName>
        <fullName evidence="1">Uncharacterized protein</fullName>
    </submittedName>
</protein>
<comment type="caution">
    <text evidence="1">The sequence shown here is derived from an EMBL/GenBank/DDBJ whole genome shotgun (WGS) entry which is preliminary data.</text>
</comment>
<sequence length="131" mass="15120">MKSFGYDSSVVQRHSFDYLGDNYQGRISHLDEVLTFHGVDGLFISAAPLRPRSWTRSRIEEYTNPKSGKVHPDIFKNTIYRPLELGIIFNIEVRQHIKETSCHGFLMIDTANSRNWGRSSSERLKCANARM</sequence>
<evidence type="ECO:0000313" key="2">
    <source>
        <dbReference type="Proteomes" id="UP000828390"/>
    </source>
</evidence>
<accession>A0A9D4KWB2</accession>
<name>A0A9D4KWB2_DREPO</name>
<organism evidence="1 2">
    <name type="scientific">Dreissena polymorpha</name>
    <name type="common">Zebra mussel</name>
    <name type="synonym">Mytilus polymorpha</name>
    <dbReference type="NCBI Taxonomy" id="45954"/>
    <lineage>
        <taxon>Eukaryota</taxon>
        <taxon>Metazoa</taxon>
        <taxon>Spiralia</taxon>
        <taxon>Lophotrochozoa</taxon>
        <taxon>Mollusca</taxon>
        <taxon>Bivalvia</taxon>
        <taxon>Autobranchia</taxon>
        <taxon>Heteroconchia</taxon>
        <taxon>Euheterodonta</taxon>
        <taxon>Imparidentia</taxon>
        <taxon>Neoheterodontei</taxon>
        <taxon>Myida</taxon>
        <taxon>Dreissenoidea</taxon>
        <taxon>Dreissenidae</taxon>
        <taxon>Dreissena</taxon>
    </lineage>
</organism>
<dbReference type="AlphaFoldDB" id="A0A9D4KWB2"/>
<proteinExistence type="predicted"/>
<evidence type="ECO:0000313" key="1">
    <source>
        <dbReference type="EMBL" id="KAH3846387.1"/>
    </source>
</evidence>
<reference evidence="1" key="1">
    <citation type="journal article" date="2019" name="bioRxiv">
        <title>The Genome of the Zebra Mussel, Dreissena polymorpha: A Resource for Invasive Species Research.</title>
        <authorList>
            <person name="McCartney M.A."/>
            <person name="Auch B."/>
            <person name="Kono T."/>
            <person name="Mallez S."/>
            <person name="Zhang Y."/>
            <person name="Obille A."/>
            <person name="Becker A."/>
            <person name="Abrahante J.E."/>
            <person name="Garbe J."/>
            <person name="Badalamenti J.P."/>
            <person name="Herman A."/>
            <person name="Mangelson H."/>
            <person name="Liachko I."/>
            <person name="Sullivan S."/>
            <person name="Sone E.D."/>
            <person name="Koren S."/>
            <person name="Silverstein K.A.T."/>
            <person name="Beckman K.B."/>
            <person name="Gohl D.M."/>
        </authorList>
    </citation>
    <scope>NUCLEOTIDE SEQUENCE</scope>
    <source>
        <strain evidence="1">Duluth1</strain>
        <tissue evidence="1">Whole animal</tissue>
    </source>
</reference>
<dbReference type="Proteomes" id="UP000828390">
    <property type="component" value="Unassembled WGS sequence"/>
</dbReference>
<keyword evidence="2" id="KW-1185">Reference proteome</keyword>
<gene>
    <name evidence="1" type="ORF">DPMN_088688</name>
</gene>